<proteinExistence type="predicted"/>
<dbReference type="EMBL" id="UINC01178787">
    <property type="protein sequence ID" value="SVD87137.1"/>
    <property type="molecule type" value="Genomic_DNA"/>
</dbReference>
<sequence length="84" mass="9565">MLGLYRGEQTAKQSPLFVEILDDYRYSVTVYKLGYRPRMGFSIFVASISDKSRMTFEGLYQSYFGSEYFTAKGSGTTVGMGYTF</sequence>
<evidence type="ECO:0000313" key="1">
    <source>
        <dbReference type="EMBL" id="SVD87137.1"/>
    </source>
</evidence>
<protein>
    <submittedName>
        <fullName evidence="1">Uncharacterized protein</fullName>
    </submittedName>
</protein>
<reference evidence="1" key="1">
    <citation type="submission" date="2018-05" db="EMBL/GenBank/DDBJ databases">
        <authorList>
            <person name="Lanie J.A."/>
            <person name="Ng W.-L."/>
            <person name="Kazmierczak K.M."/>
            <person name="Andrzejewski T.M."/>
            <person name="Davidsen T.M."/>
            <person name="Wayne K.J."/>
            <person name="Tettelin H."/>
            <person name="Glass J.I."/>
            <person name="Rusch D."/>
            <person name="Podicherti R."/>
            <person name="Tsui H.-C.T."/>
            <person name="Winkler M.E."/>
        </authorList>
    </citation>
    <scope>NUCLEOTIDE SEQUENCE</scope>
</reference>
<dbReference type="AlphaFoldDB" id="A0A382YV50"/>
<organism evidence="1">
    <name type="scientific">marine metagenome</name>
    <dbReference type="NCBI Taxonomy" id="408172"/>
    <lineage>
        <taxon>unclassified sequences</taxon>
        <taxon>metagenomes</taxon>
        <taxon>ecological metagenomes</taxon>
    </lineage>
</organism>
<accession>A0A382YV50</accession>
<name>A0A382YV50_9ZZZZ</name>
<gene>
    <name evidence="1" type="ORF">METZ01_LOCUS439991</name>
</gene>